<dbReference type="Gene3D" id="3.40.720.10">
    <property type="entry name" value="Alkaline Phosphatase, subunit A"/>
    <property type="match status" value="1"/>
</dbReference>
<evidence type="ECO:0008006" key="5">
    <source>
        <dbReference type="Google" id="ProtNLM"/>
    </source>
</evidence>
<feature type="non-terminal residue" evidence="3">
    <location>
        <position position="1"/>
    </location>
</feature>
<dbReference type="GO" id="GO:0006796">
    <property type="term" value="P:phosphate-containing compound metabolic process"/>
    <property type="evidence" value="ECO:0007669"/>
    <property type="project" value="UniProtKB-ARBA"/>
</dbReference>
<dbReference type="SUPFAM" id="SSF53649">
    <property type="entry name" value="Alkaline phosphatase-like"/>
    <property type="match status" value="1"/>
</dbReference>
<evidence type="ECO:0000313" key="3">
    <source>
        <dbReference type="EMBL" id="KDO42622.1"/>
    </source>
</evidence>
<dbReference type="PANTHER" id="PTHR31956:SF32">
    <property type="entry name" value="NON-SPECIFIC PHOSPHOLIPASE C3"/>
    <property type="match status" value="1"/>
</dbReference>
<dbReference type="FunFam" id="3.40.720.10:FF:000011">
    <property type="entry name" value="Non-specific phospholipase C1"/>
    <property type="match status" value="1"/>
</dbReference>
<accession>A0A067DUB4</accession>
<dbReference type="GO" id="GO:0042578">
    <property type="term" value="F:phosphoric ester hydrolase activity"/>
    <property type="evidence" value="ECO:0007669"/>
    <property type="project" value="UniProtKB-ARBA"/>
</dbReference>
<dbReference type="Pfam" id="PF04185">
    <property type="entry name" value="Phosphoesterase"/>
    <property type="match status" value="1"/>
</dbReference>
<sequence length="309" mass="34761">NLRKLKYIDNFHQFDVSFKRHCKEGKLPNYVVIEPRYFDLLSLAANDDHPKHDIAQGQQLVKEIYEALRASPQWNETLFLIIYDEHGGFYDHVPTPVTGVPSPDDIVGPEPFFFKFDRLGVRVPAILVSPWIKPGTVLHGPSGPHPTSQFEHSSIAATLKKIFNLKEFLTKRDAWAGTFEGVLNRSTARADCPVKLSEPVRTRDFDAREDDELSEFQQELVQLAAAVKGDLNSDFLPDDLLKTMNVGGGLSYVEDAFKKFFDEGKKARENGADESEVVLMPNSTTQSGSQRAAPKTYLQQVFSCLICDN</sequence>
<proteinExistence type="inferred from homology"/>
<dbReference type="InterPro" id="IPR007312">
    <property type="entry name" value="Phosphoesterase"/>
</dbReference>
<keyword evidence="4" id="KW-1185">Reference proteome</keyword>
<evidence type="ECO:0000313" key="4">
    <source>
        <dbReference type="Proteomes" id="UP000027120"/>
    </source>
</evidence>
<gene>
    <name evidence="3" type="ORF">CISIN_1g046829mg</name>
</gene>
<comment type="similarity">
    <text evidence="1">Belongs to the bacterial phospholipase C family.</text>
</comment>
<evidence type="ECO:0000256" key="1">
    <source>
        <dbReference type="ARBA" id="ARBA00009717"/>
    </source>
</evidence>
<name>A0A067DUB4_CITSI</name>
<dbReference type="EMBL" id="KK785457">
    <property type="protein sequence ID" value="KDO42622.1"/>
    <property type="molecule type" value="Genomic_DNA"/>
</dbReference>
<dbReference type="eggNOG" id="ENOG502QPJ0">
    <property type="taxonomic scope" value="Eukaryota"/>
</dbReference>
<dbReference type="AlphaFoldDB" id="A0A067DUB4"/>
<evidence type="ECO:0000256" key="2">
    <source>
        <dbReference type="ARBA" id="ARBA00022801"/>
    </source>
</evidence>
<dbReference type="Proteomes" id="UP000027120">
    <property type="component" value="Unassembled WGS sequence"/>
</dbReference>
<dbReference type="InterPro" id="IPR017850">
    <property type="entry name" value="Alkaline_phosphatase_core_sf"/>
</dbReference>
<dbReference type="SMR" id="A0A067DUB4"/>
<organism evidence="3 4">
    <name type="scientific">Citrus sinensis</name>
    <name type="common">Sweet orange</name>
    <name type="synonym">Citrus aurantium var. sinensis</name>
    <dbReference type="NCBI Taxonomy" id="2711"/>
    <lineage>
        <taxon>Eukaryota</taxon>
        <taxon>Viridiplantae</taxon>
        <taxon>Streptophyta</taxon>
        <taxon>Embryophyta</taxon>
        <taxon>Tracheophyta</taxon>
        <taxon>Spermatophyta</taxon>
        <taxon>Magnoliopsida</taxon>
        <taxon>eudicotyledons</taxon>
        <taxon>Gunneridae</taxon>
        <taxon>Pentapetalae</taxon>
        <taxon>rosids</taxon>
        <taxon>malvids</taxon>
        <taxon>Sapindales</taxon>
        <taxon>Rutaceae</taxon>
        <taxon>Aurantioideae</taxon>
        <taxon>Citrus</taxon>
    </lineage>
</organism>
<dbReference type="PANTHER" id="PTHR31956">
    <property type="entry name" value="NON-SPECIFIC PHOSPHOLIPASE C4-RELATED"/>
    <property type="match status" value="1"/>
</dbReference>
<keyword evidence="2" id="KW-0378">Hydrolase</keyword>
<reference evidence="3 4" key="1">
    <citation type="submission" date="2014-04" db="EMBL/GenBank/DDBJ databases">
        <authorList>
            <consortium name="International Citrus Genome Consortium"/>
            <person name="Gmitter F."/>
            <person name="Chen C."/>
            <person name="Farmerie W."/>
            <person name="Harkins T."/>
            <person name="Desany B."/>
            <person name="Mohiuddin M."/>
            <person name="Kodira C."/>
            <person name="Borodovsky M."/>
            <person name="Lomsadze A."/>
            <person name="Burns P."/>
            <person name="Jenkins J."/>
            <person name="Prochnik S."/>
            <person name="Shu S."/>
            <person name="Chapman J."/>
            <person name="Pitluck S."/>
            <person name="Schmutz J."/>
            <person name="Rokhsar D."/>
        </authorList>
    </citation>
    <scope>NUCLEOTIDE SEQUENCE</scope>
</reference>
<dbReference type="STRING" id="2711.A0A067DUB4"/>
<protein>
    <recommendedName>
        <fullName evidence="5">Phosphoesterase</fullName>
    </recommendedName>
</protein>
<dbReference type="PaxDb" id="2711-XP_006484720.1"/>